<dbReference type="Pfam" id="PF00211">
    <property type="entry name" value="Guanylate_cyc"/>
    <property type="match status" value="1"/>
</dbReference>
<dbReference type="Gene3D" id="3.30.70.1230">
    <property type="entry name" value="Nucleotide cyclase"/>
    <property type="match status" value="1"/>
</dbReference>
<dbReference type="EMBL" id="BMJH01000001">
    <property type="protein sequence ID" value="GGC61704.1"/>
    <property type="molecule type" value="Genomic_DNA"/>
</dbReference>
<reference evidence="3" key="2">
    <citation type="submission" date="2020-09" db="EMBL/GenBank/DDBJ databases">
        <authorList>
            <person name="Sun Q."/>
            <person name="Zhou Y."/>
        </authorList>
    </citation>
    <scope>NUCLEOTIDE SEQUENCE</scope>
    <source>
        <strain evidence="3">CGMCC 1.15478</strain>
    </source>
</reference>
<sequence>MPDNSPGPDAKPGEPDLEAVPVAGQRIVEWLHKTDQHPTLVSMTRRIRKVLPGDPGFGDPLSTAGKGGPARIARVADRFFDPAPGATREVSLGGLQVWQSILEKCGRGRGEREVTIVFTDLVGFSAWALEVGDDATLTLLRLVAQTVETAITDHRGTVVKRMGDGIMAVFPAPCLALDAMIDARTKLKRVEIGGYRPYMRVGIHTGSPRPIGDDWLGVDVNVAARVMEAGGSGNLMMSGHALEVLGEEELKRRGVFARPHRRFFKQKMSGVPSDVRIFAIKRIKSD</sequence>
<dbReference type="GO" id="GO:0004016">
    <property type="term" value="F:adenylate cyclase activity"/>
    <property type="evidence" value="ECO:0007669"/>
    <property type="project" value="UniProtKB-ARBA"/>
</dbReference>
<name>A0A916XCI6_9ACTN</name>
<dbReference type="PROSITE" id="PS50125">
    <property type="entry name" value="GUANYLATE_CYCLASE_2"/>
    <property type="match status" value="1"/>
</dbReference>
<evidence type="ECO:0000313" key="3">
    <source>
        <dbReference type="EMBL" id="GGC61704.1"/>
    </source>
</evidence>
<dbReference type="GO" id="GO:0035556">
    <property type="term" value="P:intracellular signal transduction"/>
    <property type="evidence" value="ECO:0007669"/>
    <property type="project" value="InterPro"/>
</dbReference>
<dbReference type="InterPro" id="IPR029787">
    <property type="entry name" value="Nucleotide_cyclase"/>
</dbReference>
<dbReference type="GO" id="GO:0006171">
    <property type="term" value="P:cAMP biosynthetic process"/>
    <property type="evidence" value="ECO:0007669"/>
    <property type="project" value="TreeGrafter"/>
</dbReference>
<keyword evidence="4" id="KW-1185">Reference proteome</keyword>
<comment type="caution">
    <text evidence="3">The sequence shown here is derived from an EMBL/GenBank/DDBJ whole genome shotgun (WGS) entry which is preliminary data.</text>
</comment>
<dbReference type="PANTHER" id="PTHR43081:SF19">
    <property type="entry name" value="PH-SENSITIVE ADENYLATE CYCLASE RV1264"/>
    <property type="match status" value="1"/>
</dbReference>
<reference evidence="3" key="1">
    <citation type="journal article" date="2014" name="Int. J. Syst. Evol. Microbiol.">
        <title>Complete genome sequence of Corynebacterium casei LMG S-19264T (=DSM 44701T), isolated from a smear-ripened cheese.</title>
        <authorList>
            <consortium name="US DOE Joint Genome Institute (JGI-PGF)"/>
            <person name="Walter F."/>
            <person name="Albersmeier A."/>
            <person name="Kalinowski J."/>
            <person name="Ruckert C."/>
        </authorList>
    </citation>
    <scope>NUCLEOTIDE SEQUENCE</scope>
    <source>
        <strain evidence="3">CGMCC 1.15478</strain>
    </source>
</reference>
<evidence type="ECO:0000259" key="2">
    <source>
        <dbReference type="PROSITE" id="PS50125"/>
    </source>
</evidence>
<dbReference type="AlphaFoldDB" id="A0A916XCI6"/>
<protein>
    <submittedName>
        <fullName evidence="3">Adenylate/guanylate cyclase domain-containing protein</fullName>
    </submittedName>
</protein>
<comment type="similarity">
    <text evidence="1">Belongs to the adenylyl cyclase class-3 family.</text>
</comment>
<feature type="domain" description="Guanylate cyclase" evidence="2">
    <location>
        <begin position="115"/>
        <end position="227"/>
    </location>
</feature>
<evidence type="ECO:0000313" key="4">
    <source>
        <dbReference type="Proteomes" id="UP000641514"/>
    </source>
</evidence>
<accession>A0A916XCI6</accession>
<dbReference type="SMART" id="SM00044">
    <property type="entry name" value="CYCc"/>
    <property type="match status" value="1"/>
</dbReference>
<dbReference type="PANTHER" id="PTHR43081">
    <property type="entry name" value="ADENYLATE CYCLASE, TERMINAL-DIFFERENTIATION SPECIFIC-RELATED"/>
    <property type="match status" value="1"/>
</dbReference>
<dbReference type="InterPro" id="IPR001054">
    <property type="entry name" value="A/G_cyclase"/>
</dbReference>
<proteinExistence type="inferred from homology"/>
<dbReference type="Proteomes" id="UP000641514">
    <property type="component" value="Unassembled WGS sequence"/>
</dbReference>
<gene>
    <name evidence="3" type="ORF">GCM10011410_12740</name>
</gene>
<organism evidence="3 4">
    <name type="scientific">Hoyosella rhizosphaerae</name>
    <dbReference type="NCBI Taxonomy" id="1755582"/>
    <lineage>
        <taxon>Bacteria</taxon>
        <taxon>Bacillati</taxon>
        <taxon>Actinomycetota</taxon>
        <taxon>Actinomycetes</taxon>
        <taxon>Mycobacteriales</taxon>
        <taxon>Hoyosellaceae</taxon>
        <taxon>Hoyosella</taxon>
    </lineage>
</organism>
<dbReference type="SUPFAM" id="SSF55073">
    <property type="entry name" value="Nucleotide cyclase"/>
    <property type="match status" value="1"/>
</dbReference>
<dbReference type="CDD" id="cd07302">
    <property type="entry name" value="CHD"/>
    <property type="match status" value="1"/>
</dbReference>
<dbReference type="RefSeq" id="WP_229675786.1">
    <property type="nucleotide sequence ID" value="NZ_BMJH01000001.1"/>
</dbReference>
<dbReference type="InterPro" id="IPR050697">
    <property type="entry name" value="Adenylyl/Guanylyl_Cyclase_3/4"/>
</dbReference>
<evidence type="ECO:0000256" key="1">
    <source>
        <dbReference type="ARBA" id="ARBA00005381"/>
    </source>
</evidence>